<feature type="domain" description="4Fe-4S ferredoxin-type" evidence="6">
    <location>
        <begin position="30"/>
        <end position="57"/>
    </location>
</feature>
<dbReference type="GO" id="GO:0051539">
    <property type="term" value="F:4 iron, 4 sulfur cluster binding"/>
    <property type="evidence" value="ECO:0007669"/>
    <property type="project" value="UniProtKB-KW"/>
</dbReference>
<dbReference type="SUPFAM" id="SSF54862">
    <property type="entry name" value="4Fe-4S ferredoxins"/>
    <property type="match status" value="1"/>
</dbReference>
<dbReference type="InterPro" id="IPR050157">
    <property type="entry name" value="PSI_iron-sulfur_center"/>
</dbReference>
<dbReference type="OrthoDB" id="9798098at2"/>
<proteinExistence type="predicted"/>
<keyword evidence="8" id="KW-1185">Reference proteome</keyword>
<dbReference type="PROSITE" id="PS00198">
    <property type="entry name" value="4FE4S_FER_1"/>
    <property type="match status" value="1"/>
</dbReference>
<comment type="caution">
    <text evidence="7">The sequence shown here is derived from an EMBL/GenBank/DDBJ whole genome shotgun (WGS) entry which is preliminary data.</text>
</comment>
<gene>
    <name evidence="7" type="ORF">DFR64_2052</name>
</gene>
<dbReference type="GO" id="GO:0005737">
    <property type="term" value="C:cytoplasm"/>
    <property type="evidence" value="ECO:0007669"/>
    <property type="project" value="TreeGrafter"/>
</dbReference>
<keyword evidence="5" id="KW-0411">Iron-sulfur</keyword>
<keyword evidence="4" id="KW-0408">Iron</keyword>
<dbReference type="PANTHER" id="PTHR24960:SF79">
    <property type="entry name" value="PHOTOSYSTEM I IRON-SULFUR CENTER"/>
    <property type="match status" value="1"/>
</dbReference>
<accession>A0A347ZP46</accession>
<evidence type="ECO:0000259" key="6">
    <source>
        <dbReference type="PROSITE" id="PS51379"/>
    </source>
</evidence>
<feature type="domain" description="4Fe-4S ferredoxin-type" evidence="6">
    <location>
        <begin position="1"/>
        <end position="29"/>
    </location>
</feature>
<dbReference type="RefSeq" id="WP_116225326.1">
    <property type="nucleotide sequence ID" value="NZ_AP018437.1"/>
</dbReference>
<comment type="cofactor">
    <cofactor evidence="1">
        <name>[4Fe-4S] cluster</name>
        <dbReference type="ChEBI" id="CHEBI:49883"/>
    </cofactor>
</comment>
<dbReference type="GO" id="GO:0046872">
    <property type="term" value="F:metal ion binding"/>
    <property type="evidence" value="ECO:0007669"/>
    <property type="project" value="UniProtKB-KW"/>
</dbReference>
<dbReference type="PROSITE" id="PS51379">
    <property type="entry name" value="4FE4S_FER_2"/>
    <property type="match status" value="2"/>
</dbReference>
<evidence type="ECO:0000256" key="5">
    <source>
        <dbReference type="ARBA" id="ARBA00023014"/>
    </source>
</evidence>
<dbReference type="PANTHER" id="PTHR24960">
    <property type="entry name" value="PHOTOSYSTEM I IRON-SULFUR CENTER-RELATED"/>
    <property type="match status" value="1"/>
</dbReference>
<evidence type="ECO:0000256" key="4">
    <source>
        <dbReference type="ARBA" id="ARBA00023004"/>
    </source>
</evidence>
<evidence type="ECO:0000313" key="8">
    <source>
        <dbReference type="Proteomes" id="UP000256388"/>
    </source>
</evidence>
<sequence>MTHIISDDCIVCGSCEVECPEGAIAMGDEHMEIDPEKCTDQAKCVEVCPVDAISKIE</sequence>
<evidence type="ECO:0000256" key="3">
    <source>
        <dbReference type="ARBA" id="ARBA00022723"/>
    </source>
</evidence>
<dbReference type="Pfam" id="PF12838">
    <property type="entry name" value="Fer4_7"/>
    <property type="match status" value="1"/>
</dbReference>
<evidence type="ECO:0000256" key="2">
    <source>
        <dbReference type="ARBA" id="ARBA00022485"/>
    </source>
</evidence>
<name>A0A347ZP46_9CHLR</name>
<dbReference type="Proteomes" id="UP000256388">
    <property type="component" value="Unassembled WGS sequence"/>
</dbReference>
<dbReference type="InterPro" id="IPR017900">
    <property type="entry name" value="4Fe4S_Fe_S_CS"/>
</dbReference>
<protein>
    <submittedName>
        <fullName evidence="7">4Fe-4S dicluster protein</fullName>
    </submittedName>
</protein>
<evidence type="ECO:0000256" key="1">
    <source>
        <dbReference type="ARBA" id="ARBA00001966"/>
    </source>
</evidence>
<dbReference type="Gene3D" id="3.30.70.20">
    <property type="match status" value="1"/>
</dbReference>
<dbReference type="EMBL" id="QUMS01000002">
    <property type="protein sequence ID" value="REG08679.1"/>
    <property type="molecule type" value="Genomic_DNA"/>
</dbReference>
<dbReference type="AlphaFoldDB" id="A0A347ZP46"/>
<evidence type="ECO:0000313" key="7">
    <source>
        <dbReference type="EMBL" id="REG08679.1"/>
    </source>
</evidence>
<organism evidence="7 8">
    <name type="scientific">Pelolinea submarina</name>
    <dbReference type="NCBI Taxonomy" id="913107"/>
    <lineage>
        <taxon>Bacteria</taxon>
        <taxon>Bacillati</taxon>
        <taxon>Chloroflexota</taxon>
        <taxon>Anaerolineae</taxon>
        <taxon>Anaerolineales</taxon>
        <taxon>Anaerolineaceae</taxon>
        <taxon>Pelolinea</taxon>
    </lineage>
</organism>
<dbReference type="InterPro" id="IPR017896">
    <property type="entry name" value="4Fe4S_Fe-S-bd"/>
</dbReference>
<keyword evidence="3" id="KW-0479">Metal-binding</keyword>
<keyword evidence="2" id="KW-0004">4Fe-4S</keyword>
<reference evidence="7 8" key="1">
    <citation type="submission" date="2018-08" db="EMBL/GenBank/DDBJ databases">
        <title>Genomic Encyclopedia of Type Strains, Phase IV (KMG-IV): sequencing the most valuable type-strain genomes for metagenomic binning, comparative biology and taxonomic classification.</title>
        <authorList>
            <person name="Goeker M."/>
        </authorList>
    </citation>
    <scope>NUCLEOTIDE SEQUENCE [LARGE SCALE GENOMIC DNA]</scope>
    <source>
        <strain evidence="7 8">DSM 23923</strain>
    </source>
</reference>